<evidence type="ECO:0000313" key="1">
    <source>
        <dbReference type="EMBL" id="SDM32033.1"/>
    </source>
</evidence>
<accession>A0A1G9S934</accession>
<gene>
    <name evidence="1" type="ORF">SAMN04489726_0985</name>
</gene>
<dbReference type="AlphaFoldDB" id="A0A1G9S934"/>
<keyword evidence="2" id="KW-1185">Reference proteome</keyword>
<organism evidence="1 2">
    <name type="scientific">Allokutzneria albata</name>
    <name type="common">Kibdelosporangium albatum</name>
    <dbReference type="NCBI Taxonomy" id="211114"/>
    <lineage>
        <taxon>Bacteria</taxon>
        <taxon>Bacillati</taxon>
        <taxon>Actinomycetota</taxon>
        <taxon>Actinomycetes</taxon>
        <taxon>Pseudonocardiales</taxon>
        <taxon>Pseudonocardiaceae</taxon>
        <taxon>Allokutzneria</taxon>
    </lineage>
</organism>
<name>A0A1G9S934_ALLAB</name>
<sequence>MSLWLLVRHLAAVGRSTRSTRSAERAADGEVAAALTDGLDLVAFAGTTMINTAQTRKLAARVRQRGTVLLPLDTGIRP</sequence>
<dbReference type="Proteomes" id="UP000183376">
    <property type="component" value="Chromosome I"/>
</dbReference>
<evidence type="ECO:0000313" key="2">
    <source>
        <dbReference type="Proteomes" id="UP000183376"/>
    </source>
</evidence>
<protein>
    <submittedName>
        <fullName evidence="1">Uncharacterized protein</fullName>
    </submittedName>
</protein>
<reference evidence="1 2" key="1">
    <citation type="submission" date="2016-10" db="EMBL/GenBank/DDBJ databases">
        <authorList>
            <person name="de Groot N.N."/>
        </authorList>
    </citation>
    <scope>NUCLEOTIDE SEQUENCE [LARGE SCALE GENOMIC DNA]</scope>
    <source>
        <strain evidence="1 2">DSM 44149</strain>
    </source>
</reference>
<proteinExistence type="predicted"/>
<dbReference type="EMBL" id="LT629701">
    <property type="protein sequence ID" value="SDM32033.1"/>
    <property type="molecule type" value="Genomic_DNA"/>
</dbReference>